<evidence type="ECO:0000256" key="1">
    <source>
        <dbReference type="SAM" id="MobiDB-lite"/>
    </source>
</evidence>
<protein>
    <submittedName>
        <fullName evidence="2">Uncharacterized protein</fullName>
    </submittedName>
</protein>
<feature type="region of interest" description="Disordered" evidence="1">
    <location>
        <begin position="1"/>
        <end position="82"/>
    </location>
</feature>
<reference evidence="2 3" key="1">
    <citation type="submission" date="2015-05" db="EMBL/GenBank/DDBJ databases">
        <authorList>
            <person name="Wang D.B."/>
            <person name="Wang M."/>
        </authorList>
    </citation>
    <scope>NUCLEOTIDE SEQUENCE [LARGE SCALE GENOMIC DNA]</scope>
    <source>
        <strain evidence="2">VL1</strain>
    </source>
</reference>
<feature type="compositionally biased region" description="Basic and acidic residues" evidence="1">
    <location>
        <begin position="73"/>
        <end position="82"/>
    </location>
</feature>
<feature type="compositionally biased region" description="Basic residues" evidence="1">
    <location>
        <begin position="7"/>
        <end position="22"/>
    </location>
</feature>
<proteinExistence type="predicted"/>
<accession>A0A0G4MWH9</accession>
<organism evidence="2 3">
    <name type="scientific">Verticillium longisporum</name>
    <name type="common">Verticillium dahliae var. longisporum</name>
    <dbReference type="NCBI Taxonomy" id="100787"/>
    <lineage>
        <taxon>Eukaryota</taxon>
        <taxon>Fungi</taxon>
        <taxon>Dikarya</taxon>
        <taxon>Ascomycota</taxon>
        <taxon>Pezizomycotina</taxon>
        <taxon>Sordariomycetes</taxon>
        <taxon>Hypocreomycetidae</taxon>
        <taxon>Glomerellales</taxon>
        <taxon>Plectosphaerellaceae</taxon>
        <taxon>Verticillium</taxon>
    </lineage>
</organism>
<dbReference type="Proteomes" id="UP000044602">
    <property type="component" value="Unassembled WGS sequence"/>
</dbReference>
<dbReference type="EMBL" id="CVQH01025580">
    <property type="protein sequence ID" value="CRK38572.1"/>
    <property type="molecule type" value="Genomic_DNA"/>
</dbReference>
<evidence type="ECO:0000313" key="2">
    <source>
        <dbReference type="EMBL" id="CRK38572.1"/>
    </source>
</evidence>
<keyword evidence="3" id="KW-1185">Reference proteome</keyword>
<gene>
    <name evidence="2" type="ORF">BN1708_020550</name>
</gene>
<feature type="non-terminal residue" evidence="2">
    <location>
        <position position="1"/>
    </location>
</feature>
<name>A0A0G4MWH9_VERLO</name>
<dbReference type="AlphaFoldDB" id="A0A0G4MWH9"/>
<sequence length="82" mass="9934">PADPRRPRQPRLRAALRSHARRPQLLGLGLPRHDRCHHRHRHYLYRQQRLHHDQPARAPPGPRRRPHQQHPLPRHELLPRHG</sequence>
<evidence type="ECO:0000313" key="3">
    <source>
        <dbReference type="Proteomes" id="UP000044602"/>
    </source>
</evidence>
<feature type="compositionally biased region" description="Basic residues" evidence="1">
    <location>
        <begin position="34"/>
        <end position="44"/>
    </location>
</feature>